<comment type="caution">
    <text evidence="2">The sequence shown here is derived from an EMBL/GenBank/DDBJ whole genome shotgun (WGS) entry which is preliminary data.</text>
</comment>
<keyword evidence="3" id="KW-1185">Reference proteome</keyword>
<protein>
    <submittedName>
        <fullName evidence="2">DUF2807 domain-containing protein</fullName>
    </submittedName>
</protein>
<dbReference type="Pfam" id="PF10988">
    <property type="entry name" value="DUF2807"/>
    <property type="match status" value="1"/>
</dbReference>
<dbReference type="InterPro" id="IPR021255">
    <property type="entry name" value="DUF2807"/>
</dbReference>
<dbReference type="Proteomes" id="UP000286990">
    <property type="component" value="Unassembled WGS sequence"/>
</dbReference>
<dbReference type="Gene3D" id="2.160.20.120">
    <property type="match status" value="1"/>
</dbReference>
<name>A0A3R8R0Q7_9FLAO</name>
<gene>
    <name evidence="2" type="ORF">DZC72_02025</name>
</gene>
<evidence type="ECO:0000313" key="2">
    <source>
        <dbReference type="EMBL" id="RRQ49418.1"/>
    </source>
</evidence>
<organism evidence="2 3">
    <name type="scientific">Maribacter algicola</name>
    <dbReference type="NCBI Taxonomy" id="2498892"/>
    <lineage>
        <taxon>Bacteria</taxon>
        <taxon>Pseudomonadati</taxon>
        <taxon>Bacteroidota</taxon>
        <taxon>Flavobacteriia</taxon>
        <taxon>Flavobacteriales</taxon>
        <taxon>Flavobacteriaceae</taxon>
        <taxon>Maribacter</taxon>
    </lineage>
</organism>
<reference evidence="3" key="1">
    <citation type="submission" date="2018-08" db="EMBL/GenBank/DDBJ databases">
        <authorList>
            <person name="Khan S.A."/>
            <person name="J S.E."/>
        </authorList>
    </citation>
    <scope>NUCLEOTIDE SEQUENCE [LARGE SCALE GENOMIC DNA]</scope>
    <source>
        <strain evidence="3">PoM-212</strain>
    </source>
</reference>
<dbReference type="RefSeq" id="WP_125221238.1">
    <property type="nucleotide sequence ID" value="NZ_QUSX01000001.1"/>
</dbReference>
<evidence type="ECO:0000313" key="3">
    <source>
        <dbReference type="Proteomes" id="UP000286990"/>
    </source>
</evidence>
<dbReference type="AlphaFoldDB" id="A0A3R8R0Q7"/>
<accession>A0A3R8R0Q7</accession>
<feature type="domain" description="Putative auto-transporter adhesin head GIN" evidence="1">
    <location>
        <begin position="40"/>
        <end position="257"/>
    </location>
</feature>
<sequence length="275" mass="30736">MKKLFFIVLVLVFGLHAIGQRKPKIKGNKDVVEVRESLPAFKAIQLDDDLEVVLQKAPTEGYALEIDNNLIDVLKFKVEDSTLFISSFYNITSKRKLDITVYYTELNRITMNNGEISMQDVISGNRLDVLTRETSRLELNATADIINISMEGISSGDFNVASDSLVMNLKDRIDVKVYSAGATNNLFMYENASAKFEGSTNFFMVKLYGKSTLKGEQLEAKQAIVILEDSPNATVNVLEDFQLSSRGSSKTSLYGNPKITILDFLDTSQLDKENN</sequence>
<dbReference type="OrthoDB" id="1419485at2"/>
<reference evidence="3" key="2">
    <citation type="submission" date="2018-12" db="EMBL/GenBank/DDBJ databases">
        <title>Maribacter lutimaris sp. nov., isolated from marine sediment.</title>
        <authorList>
            <person name="Kim K.K."/>
        </authorList>
    </citation>
    <scope>NUCLEOTIDE SEQUENCE [LARGE SCALE GENOMIC DNA]</scope>
    <source>
        <strain evidence="3">PoM-212</strain>
    </source>
</reference>
<dbReference type="EMBL" id="QUSX01000001">
    <property type="protein sequence ID" value="RRQ49418.1"/>
    <property type="molecule type" value="Genomic_DNA"/>
</dbReference>
<proteinExistence type="predicted"/>
<evidence type="ECO:0000259" key="1">
    <source>
        <dbReference type="Pfam" id="PF10988"/>
    </source>
</evidence>